<dbReference type="InterPro" id="IPR006638">
    <property type="entry name" value="Elp3/MiaA/NifB-like_rSAM"/>
</dbReference>
<evidence type="ECO:0000256" key="5">
    <source>
        <dbReference type="ARBA" id="ARBA00022723"/>
    </source>
</evidence>
<dbReference type="Pfam" id="PF04055">
    <property type="entry name" value="Radical_SAM"/>
    <property type="match status" value="1"/>
</dbReference>
<dbReference type="InterPro" id="IPR004559">
    <property type="entry name" value="HemW-like"/>
</dbReference>
<gene>
    <name evidence="11" type="ORF">J1899_15465</name>
</gene>
<keyword evidence="4 9" id="KW-0949">S-adenosyl-L-methionine</keyword>
<evidence type="ECO:0000259" key="10">
    <source>
        <dbReference type="PROSITE" id="PS51918"/>
    </source>
</evidence>
<dbReference type="PANTHER" id="PTHR13932:SF5">
    <property type="entry name" value="RADICAL S-ADENOSYL METHIONINE DOMAIN-CONTAINING PROTEIN 1, MITOCHONDRIAL"/>
    <property type="match status" value="1"/>
</dbReference>
<name>A0ABX8F7S2_9BACI</name>
<dbReference type="SFLD" id="SFLDG01065">
    <property type="entry name" value="anaerobic_coproporphyrinogen-I"/>
    <property type="match status" value="1"/>
</dbReference>
<keyword evidence="9" id="KW-0963">Cytoplasm</keyword>
<dbReference type="SFLD" id="SFLDF00288">
    <property type="entry name" value="HemN-like__clustered_with_nucl"/>
    <property type="match status" value="1"/>
</dbReference>
<dbReference type="EMBL" id="CP071709">
    <property type="protein sequence ID" value="QVY60404.1"/>
    <property type="molecule type" value="Genomic_DNA"/>
</dbReference>
<dbReference type="SFLD" id="SFLDS00029">
    <property type="entry name" value="Radical_SAM"/>
    <property type="match status" value="1"/>
</dbReference>
<comment type="function">
    <text evidence="9">Probably acts as a heme chaperone, transferring heme to an unknown acceptor. Binds one molecule of heme per monomer, possibly covalently. Binds 1 [4Fe-4S] cluster. The cluster is coordinated with 3 cysteines and an exchangeable S-adenosyl-L-methionine.</text>
</comment>
<dbReference type="InterPro" id="IPR034505">
    <property type="entry name" value="Coproporphyrinogen-III_oxidase"/>
</dbReference>
<dbReference type="InterPro" id="IPR013785">
    <property type="entry name" value="Aldolase_TIM"/>
</dbReference>
<evidence type="ECO:0000256" key="6">
    <source>
        <dbReference type="ARBA" id="ARBA00023004"/>
    </source>
</evidence>
<dbReference type="SFLD" id="SFLDG01082">
    <property type="entry name" value="B12-binding_domain_containing"/>
    <property type="match status" value="1"/>
</dbReference>
<keyword evidence="6 9" id="KW-0408">Iron</keyword>
<dbReference type="Proteomes" id="UP000679247">
    <property type="component" value="Chromosome"/>
</dbReference>
<dbReference type="PROSITE" id="PS51918">
    <property type="entry name" value="RADICAL_SAM"/>
    <property type="match status" value="1"/>
</dbReference>
<comment type="subcellular location">
    <subcellularLocation>
        <location evidence="9">Cytoplasm</location>
    </subcellularLocation>
</comment>
<dbReference type="Gene3D" id="3.20.20.70">
    <property type="entry name" value="Aldolase class I"/>
    <property type="match status" value="1"/>
</dbReference>
<dbReference type="NCBIfam" id="TIGR00539">
    <property type="entry name" value="hemN_rel"/>
    <property type="match status" value="1"/>
</dbReference>
<evidence type="ECO:0000256" key="8">
    <source>
        <dbReference type="ARBA" id="ARBA00023186"/>
    </source>
</evidence>
<proteinExistence type="inferred from homology"/>
<dbReference type="InterPro" id="IPR010723">
    <property type="entry name" value="HemN_C"/>
</dbReference>
<evidence type="ECO:0000256" key="4">
    <source>
        <dbReference type="ARBA" id="ARBA00022691"/>
    </source>
</evidence>
<keyword evidence="5 9" id="KW-0479">Metal-binding</keyword>
<dbReference type="InterPro" id="IPR007197">
    <property type="entry name" value="rSAM"/>
</dbReference>
<dbReference type="SMART" id="SM00729">
    <property type="entry name" value="Elp3"/>
    <property type="match status" value="1"/>
</dbReference>
<evidence type="ECO:0000313" key="11">
    <source>
        <dbReference type="EMBL" id="QVY60404.1"/>
    </source>
</evidence>
<keyword evidence="12" id="KW-1185">Reference proteome</keyword>
<evidence type="ECO:0000256" key="1">
    <source>
        <dbReference type="ARBA" id="ARBA00006100"/>
    </source>
</evidence>
<keyword evidence="8 9" id="KW-0143">Chaperone</keyword>
<evidence type="ECO:0000256" key="7">
    <source>
        <dbReference type="ARBA" id="ARBA00023014"/>
    </source>
</evidence>
<evidence type="ECO:0000256" key="3">
    <source>
        <dbReference type="ARBA" id="ARBA00022617"/>
    </source>
</evidence>
<feature type="domain" description="Radical SAM core" evidence="10">
    <location>
        <begin position="1"/>
        <end position="233"/>
    </location>
</feature>
<comment type="similarity">
    <text evidence="1">Belongs to the anaerobic coproporphyrinogen-III oxidase family. HemW subfamily.</text>
</comment>
<accession>A0ABX8F7S2</accession>
<dbReference type="CDD" id="cd01335">
    <property type="entry name" value="Radical_SAM"/>
    <property type="match status" value="1"/>
</dbReference>
<keyword evidence="3 9" id="KW-0349">Heme</keyword>
<evidence type="ECO:0000313" key="12">
    <source>
        <dbReference type="Proteomes" id="UP000679247"/>
    </source>
</evidence>
<sequence length="377" mass="43471">MIGAAYIHIPFCEHICHYCDFNKVFLKGQPVDEYLQSLGNEMAIATQESPPDVLKTIFVGGGTPTALNEKQLEVLCETIHRYLPFNEHTEFTFEANPGDLSAEKLKVLYDAGVNRLSFGVQTFNDELLERIGRVHRKKDVFRSIEAAKKTGFQNISVDLIYSLPGQTVADFKETLETSFTLDIEHYSGYSLIIEPKTVFYNLMRKGKLPLPGEDMEAEMYEVLIEQMNKHGYEQYEISNFAKKGYESKHNLTYWNNDHYYGFGAGSHGYVDGKRRSNFGPLKKYMEPLEDGKLPIIEEHELSKVEKMEEEMFLGLRKTKGVSIRRFSEKFAENPLSYFKDEINELVNKDLLMVENDDIKLTHKGRFLGNEVFQNFLK</sequence>
<evidence type="ECO:0000256" key="2">
    <source>
        <dbReference type="ARBA" id="ARBA00017228"/>
    </source>
</evidence>
<dbReference type="SUPFAM" id="SSF102114">
    <property type="entry name" value="Radical SAM enzymes"/>
    <property type="match status" value="1"/>
</dbReference>
<dbReference type="SFLD" id="SFLDF00562">
    <property type="entry name" value="HemN-like__clustered_with_heat"/>
    <property type="match status" value="1"/>
</dbReference>
<keyword evidence="9" id="KW-0004">4Fe-4S</keyword>
<protein>
    <recommendedName>
        <fullName evidence="2 9">Heme chaperone HemW</fullName>
    </recommendedName>
</protein>
<keyword evidence="7 9" id="KW-0411">Iron-sulfur</keyword>
<reference evidence="11 12" key="1">
    <citation type="submission" date="2021-03" db="EMBL/GenBank/DDBJ databases">
        <title>The first data on the complete genome of the tetrodotoxin-producing bacterium.</title>
        <authorList>
            <person name="Melnikova D.I."/>
            <person name="Nijland R."/>
            <person name="Magarlamov T.Y."/>
        </authorList>
    </citation>
    <scope>NUCLEOTIDE SEQUENCE [LARGE SCALE GENOMIC DNA]</scope>
    <source>
        <strain evidence="11 12">1839</strain>
    </source>
</reference>
<dbReference type="RefSeq" id="WP_214475043.1">
    <property type="nucleotide sequence ID" value="NZ_CANKUS010000003.1"/>
</dbReference>
<organism evidence="11 12">
    <name type="scientific">Cytobacillus gottheilii</name>
    <dbReference type="NCBI Taxonomy" id="859144"/>
    <lineage>
        <taxon>Bacteria</taxon>
        <taxon>Bacillati</taxon>
        <taxon>Bacillota</taxon>
        <taxon>Bacilli</taxon>
        <taxon>Bacillales</taxon>
        <taxon>Bacillaceae</taxon>
        <taxon>Cytobacillus</taxon>
    </lineage>
</organism>
<dbReference type="InterPro" id="IPR058240">
    <property type="entry name" value="rSAM_sf"/>
</dbReference>
<dbReference type="PANTHER" id="PTHR13932">
    <property type="entry name" value="COPROPORPHYRINIGEN III OXIDASE"/>
    <property type="match status" value="1"/>
</dbReference>
<evidence type="ECO:0000256" key="9">
    <source>
        <dbReference type="RuleBase" id="RU364116"/>
    </source>
</evidence>
<dbReference type="Pfam" id="PF06969">
    <property type="entry name" value="HemN_C"/>
    <property type="match status" value="1"/>
</dbReference>